<evidence type="ECO:0000313" key="1">
    <source>
        <dbReference type="EMBL" id="KAG8579426.1"/>
    </source>
</evidence>
<proteinExistence type="predicted"/>
<keyword evidence="2" id="KW-1185">Reference proteome</keyword>
<dbReference type="EMBL" id="WNYA01000004">
    <property type="protein sequence ID" value="KAG8579426.1"/>
    <property type="molecule type" value="Genomic_DNA"/>
</dbReference>
<protein>
    <submittedName>
        <fullName evidence="1">Uncharacterized protein</fullName>
    </submittedName>
</protein>
<name>A0AAV7C3Z9_ENGPU</name>
<evidence type="ECO:0000313" key="2">
    <source>
        <dbReference type="Proteomes" id="UP000824782"/>
    </source>
</evidence>
<dbReference type="AlphaFoldDB" id="A0AAV7C3Z9"/>
<reference evidence="1" key="1">
    <citation type="thesis" date="2020" institute="ProQuest LLC" country="789 East Eisenhower Parkway, Ann Arbor, MI, USA">
        <title>Comparative Genomics and Chromosome Evolution.</title>
        <authorList>
            <person name="Mudd A.B."/>
        </authorList>
    </citation>
    <scope>NUCLEOTIDE SEQUENCE</scope>
    <source>
        <strain evidence="1">237g6f4</strain>
        <tissue evidence="1">Blood</tissue>
    </source>
</reference>
<accession>A0AAV7C3Z9</accession>
<comment type="caution">
    <text evidence="1">The sequence shown here is derived from an EMBL/GenBank/DDBJ whole genome shotgun (WGS) entry which is preliminary data.</text>
</comment>
<sequence>MKNRCLLLSWYSKPLQDHLCLSTTTLSHQYPMHLIRGRHHNSKDPLDSTTRDLALPAGFVEDKAMPKETAGPDPVNAPEMTTDRAKVDLDLMTIEGPRIDPDLMTIKDHMMNPGTRTKDIKNQDHRIVLALPAPLLSLPSLFLSPLDLSLMSWLASWCQIPAPSTF</sequence>
<organism evidence="1 2">
    <name type="scientific">Engystomops pustulosus</name>
    <name type="common">Tungara frog</name>
    <name type="synonym">Physalaemus pustulosus</name>
    <dbReference type="NCBI Taxonomy" id="76066"/>
    <lineage>
        <taxon>Eukaryota</taxon>
        <taxon>Metazoa</taxon>
        <taxon>Chordata</taxon>
        <taxon>Craniata</taxon>
        <taxon>Vertebrata</taxon>
        <taxon>Euteleostomi</taxon>
        <taxon>Amphibia</taxon>
        <taxon>Batrachia</taxon>
        <taxon>Anura</taxon>
        <taxon>Neobatrachia</taxon>
        <taxon>Hyloidea</taxon>
        <taxon>Leptodactylidae</taxon>
        <taxon>Leiuperinae</taxon>
        <taxon>Engystomops</taxon>
    </lineage>
</organism>
<dbReference type="Proteomes" id="UP000824782">
    <property type="component" value="Unassembled WGS sequence"/>
</dbReference>
<gene>
    <name evidence="1" type="ORF">GDO81_010880</name>
</gene>